<gene>
    <name evidence="2" type="ORF">METZ01_LOCUS352110</name>
</gene>
<reference evidence="2" key="1">
    <citation type="submission" date="2018-05" db="EMBL/GenBank/DDBJ databases">
        <authorList>
            <person name="Lanie J.A."/>
            <person name="Ng W.-L."/>
            <person name="Kazmierczak K.M."/>
            <person name="Andrzejewski T.M."/>
            <person name="Davidsen T.M."/>
            <person name="Wayne K.J."/>
            <person name="Tettelin H."/>
            <person name="Glass J.I."/>
            <person name="Rusch D."/>
            <person name="Podicherti R."/>
            <person name="Tsui H.-C.T."/>
            <person name="Winkler M.E."/>
        </authorList>
    </citation>
    <scope>NUCLEOTIDE SEQUENCE</scope>
</reference>
<evidence type="ECO:0000313" key="2">
    <source>
        <dbReference type="EMBL" id="SVC99256.1"/>
    </source>
</evidence>
<sequence>DHEPHHRGRPGRVLRQRRRAPRTRRAVCDRELHPGTPPAPAGRDSRTNPGDPHPARFRRIRRREPDPALASLPGGRRPTRSHVNPSQVCIALRTRPHGPTRWHDAERALGNLDARAVHLNQSVAHLRVGETASRV</sequence>
<proteinExistence type="predicted"/>
<dbReference type="AlphaFoldDB" id="A0A382RNM8"/>
<feature type="region of interest" description="Disordered" evidence="1">
    <location>
        <begin position="1"/>
        <end position="86"/>
    </location>
</feature>
<accession>A0A382RNM8</accession>
<feature type="non-terminal residue" evidence="2">
    <location>
        <position position="135"/>
    </location>
</feature>
<protein>
    <submittedName>
        <fullName evidence="2">Uncharacterized protein</fullName>
    </submittedName>
</protein>
<organism evidence="2">
    <name type="scientific">marine metagenome</name>
    <dbReference type="NCBI Taxonomy" id="408172"/>
    <lineage>
        <taxon>unclassified sequences</taxon>
        <taxon>metagenomes</taxon>
        <taxon>ecological metagenomes</taxon>
    </lineage>
</organism>
<feature type="non-terminal residue" evidence="2">
    <location>
        <position position="1"/>
    </location>
</feature>
<evidence type="ECO:0000256" key="1">
    <source>
        <dbReference type="SAM" id="MobiDB-lite"/>
    </source>
</evidence>
<feature type="compositionally biased region" description="Basic residues" evidence="1">
    <location>
        <begin position="1"/>
        <end position="25"/>
    </location>
</feature>
<name>A0A382RNM8_9ZZZZ</name>
<dbReference type="EMBL" id="UINC01123049">
    <property type="protein sequence ID" value="SVC99256.1"/>
    <property type="molecule type" value="Genomic_DNA"/>
</dbReference>